<proteinExistence type="predicted"/>
<dbReference type="EC" id="2.7.11.1" evidence="1"/>
<keyword evidence="3" id="KW-0808">Transferase</keyword>
<comment type="caution">
    <text evidence="12">The sequence shown here is derived from an EMBL/GenBank/DDBJ whole genome shotgun (WGS) entry which is preliminary data.</text>
</comment>
<dbReference type="Pfam" id="PF00069">
    <property type="entry name" value="Pkinase"/>
    <property type="match status" value="1"/>
</dbReference>
<dbReference type="InterPro" id="IPR017441">
    <property type="entry name" value="Protein_kinase_ATP_BS"/>
</dbReference>
<feature type="region of interest" description="Disordered" evidence="10">
    <location>
        <begin position="186"/>
        <end position="234"/>
    </location>
</feature>
<evidence type="ECO:0000256" key="2">
    <source>
        <dbReference type="ARBA" id="ARBA00022527"/>
    </source>
</evidence>
<evidence type="ECO:0000256" key="5">
    <source>
        <dbReference type="ARBA" id="ARBA00022777"/>
    </source>
</evidence>
<evidence type="ECO:0000259" key="11">
    <source>
        <dbReference type="PROSITE" id="PS50011"/>
    </source>
</evidence>
<organism evidence="12 13">
    <name type="scientific">Pristionchus entomophagus</name>
    <dbReference type="NCBI Taxonomy" id="358040"/>
    <lineage>
        <taxon>Eukaryota</taxon>
        <taxon>Metazoa</taxon>
        <taxon>Ecdysozoa</taxon>
        <taxon>Nematoda</taxon>
        <taxon>Chromadorea</taxon>
        <taxon>Rhabditida</taxon>
        <taxon>Rhabditina</taxon>
        <taxon>Diplogasteromorpha</taxon>
        <taxon>Diplogasteroidea</taxon>
        <taxon>Neodiplogasteridae</taxon>
        <taxon>Pristionchus</taxon>
    </lineage>
</organism>
<dbReference type="GO" id="GO:0005634">
    <property type="term" value="C:nucleus"/>
    <property type="evidence" value="ECO:0007669"/>
    <property type="project" value="TreeGrafter"/>
</dbReference>
<feature type="compositionally biased region" description="Low complexity" evidence="10">
    <location>
        <begin position="35"/>
        <end position="44"/>
    </location>
</feature>
<evidence type="ECO:0000256" key="4">
    <source>
        <dbReference type="ARBA" id="ARBA00022741"/>
    </source>
</evidence>
<dbReference type="InterPro" id="IPR008271">
    <property type="entry name" value="Ser/Thr_kinase_AS"/>
</dbReference>
<accession>A0AAV5U893</accession>
<evidence type="ECO:0000256" key="6">
    <source>
        <dbReference type="ARBA" id="ARBA00022840"/>
    </source>
</evidence>
<dbReference type="GO" id="GO:0005524">
    <property type="term" value="F:ATP binding"/>
    <property type="evidence" value="ECO:0007669"/>
    <property type="project" value="UniProtKB-UniRule"/>
</dbReference>
<evidence type="ECO:0000313" key="12">
    <source>
        <dbReference type="EMBL" id="GMT03106.1"/>
    </source>
</evidence>
<evidence type="ECO:0000256" key="10">
    <source>
        <dbReference type="SAM" id="MobiDB-lite"/>
    </source>
</evidence>
<dbReference type="Proteomes" id="UP001432027">
    <property type="component" value="Unassembled WGS sequence"/>
</dbReference>
<feature type="domain" description="Protein kinase" evidence="11">
    <location>
        <begin position="251"/>
        <end position="569"/>
    </location>
</feature>
<dbReference type="EMBL" id="BTSX01000006">
    <property type="protein sequence ID" value="GMT03106.1"/>
    <property type="molecule type" value="Genomic_DNA"/>
</dbReference>
<dbReference type="FunFam" id="1.10.510.10:FF:000275">
    <property type="entry name" value="SRSF protein kinase 2 isoform X3"/>
    <property type="match status" value="1"/>
</dbReference>
<feature type="non-terminal residue" evidence="12">
    <location>
        <position position="1"/>
    </location>
</feature>
<reference evidence="12" key="1">
    <citation type="submission" date="2023-10" db="EMBL/GenBank/DDBJ databases">
        <title>Genome assembly of Pristionchus species.</title>
        <authorList>
            <person name="Yoshida K."/>
            <person name="Sommer R.J."/>
        </authorList>
    </citation>
    <scope>NUCLEOTIDE SEQUENCE</scope>
    <source>
        <strain evidence="12">RS0144</strain>
    </source>
</reference>
<comment type="catalytic activity">
    <reaction evidence="8">
        <text>L-seryl-[protein] + ATP = O-phospho-L-seryl-[protein] + ADP + H(+)</text>
        <dbReference type="Rhea" id="RHEA:17989"/>
        <dbReference type="Rhea" id="RHEA-COMP:9863"/>
        <dbReference type="Rhea" id="RHEA-COMP:11604"/>
        <dbReference type="ChEBI" id="CHEBI:15378"/>
        <dbReference type="ChEBI" id="CHEBI:29999"/>
        <dbReference type="ChEBI" id="CHEBI:30616"/>
        <dbReference type="ChEBI" id="CHEBI:83421"/>
        <dbReference type="ChEBI" id="CHEBI:456216"/>
        <dbReference type="EC" id="2.7.11.1"/>
    </reaction>
</comment>
<keyword evidence="5" id="KW-0418">Kinase</keyword>
<keyword evidence="13" id="KW-1185">Reference proteome</keyword>
<dbReference type="PROSITE" id="PS00108">
    <property type="entry name" value="PROTEIN_KINASE_ST"/>
    <property type="match status" value="1"/>
</dbReference>
<feature type="binding site" evidence="9">
    <location>
        <position position="280"/>
    </location>
    <ligand>
        <name>ATP</name>
        <dbReference type="ChEBI" id="CHEBI:30616"/>
    </ligand>
</feature>
<sequence length="616" mass="68573">LFSVPGTVEMAKRRAASQFAQKDQPSAKKAKHAAMKSAAKKNGNGNSNNPACLVCQSSRLASATGYVHHLHKSHKMTLRANGIYLVCGCGTQVRTRNPNSDHKGCGSATFTVHNINDESPQCTLCSAYPTNCTGYATHMIKTHRSSLKSSNLYLKCACGKKITHHRIDHTHTAQCKGIKFTLHRRADEGDGEESMDGEETLDDEEEKVNGNEEEDVEKEDDGDAYESDEDDVDLDGTHYPVAIGEIINEKYRVMSKLGHGGYSTVWLAEDMDRNRKVALKIGISNEEMGETASDEMKLLERIRDGDASHPHRDKVVQLIDSFTLSGTAGDHYCFVLEPLTCNLLRLIRKSNYEGLGIEEVKHITRQVLEGLHYMHTECQMIHTDIKPENVLVSMENNRINKVKIADLGNACYLGEHYMEDIQTVEYRSPEVLVGAPHDWKARGRYSETADIWSTACMSFELATGEHLFQPDEDCQDVKAYLLTKITNTLGPLPAEVYKNGKHWAKYFNENGQLLNGEEQKPYSVTDILTKNYHWSYHEASQFVSFLSPMLQLDYEKRATAAQCLQHEWLQPDDARPAPAAASAAVKEEKEVAAAAMKEEENDAAAAEGEKAAATAV</sequence>
<evidence type="ECO:0000313" key="13">
    <source>
        <dbReference type="Proteomes" id="UP001432027"/>
    </source>
</evidence>
<dbReference type="InterPro" id="IPR011009">
    <property type="entry name" value="Kinase-like_dom_sf"/>
</dbReference>
<feature type="region of interest" description="Disordered" evidence="10">
    <location>
        <begin position="592"/>
        <end position="616"/>
    </location>
</feature>
<gene>
    <name evidence="12" type="ORF">PENTCL1PPCAC_25280</name>
</gene>
<dbReference type="PANTHER" id="PTHR47634:SF9">
    <property type="entry name" value="PROTEIN KINASE DOMAIN-CONTAINING PROTEIN-RELATED"/>
    <property type="match status" value="1"/>
</dbReference>
<evidence type="ECO:0000256" key="7">
    <source>
        <dbReference type="ARBA" id="ARBA00047899"/>
    </source>
</evidence>
<evidence type="ECO:0000256" key="8">
    <source>
        <dbReference type="ARBA" id="ARBA00048679"/>
    </source>
</evidence>
<comment type="catalytic activity">
    <reaction evidence="7">
        <text>L-threonyl-[protein] + ATP = O-phospho-L-threonyl-[protein] + ADP + H(+)</text>
        <dbReference type="Rhea" id="RHEA:46608"/>
        <dbReference type="Rhea" id="RHEA-COMP:11060"/>
        <dbReference type="Rhea" id="RHEA-COMP:11605"/>
        <dbReference type="ChEBI" id="CHEBI:15378"/>
        <dbReference type="ChEBI" id="CHEBI:30013"/>
        <dbReference type="ChEBI" id="CHEBI:30616"/>
        <dbReference type="ChEBI" id="CHEBI:61977"/>
        <dbReference type="ChEBI" id="CHEBI:456216"/>
        <dbReference type="EC" id="2.7.11.1"/>
    </reaction>
</comment>
<feature type="compositionally biased region" description="Low complexity" evidence="10">
    <location>
        <begin position="603"/>
        <end position="616"/>
    </location>
</feature>
<dbReference type="Gene3D" id="1.10.510.10">
    <property type="entry name" value="Transferase(Phosphotransferase) domain 1"/>
    <property type="match status" value="1"/>
</dbReference>
<protein>
    <recommendedName>
        <fullName evidence="1">non-specific serine/threonine protein kinase</fullName>
        <ecNumber evidence="1">2.7.11.1</ecNumber>
    </recommendedName>
</protein>
<dbReference type="GO" id="GO:0050684">
    <property type="term" value="P:regulation of mRNA processing"/>
    <property type="evidence" value="ECO:0007669"/>
    <property type="project" value="TreeGrafter"/>
</dbReference>
<feature type="region of interest" description="Disordered" evidence="10">
    <location>
        <begin position="13"/>
        <end position="44"/>
    </location>
</feature>
<dbReference type="InterPro" id="IPR000719">
    <property type="entry name" value="Prot_kinase_dom"/>
</dbReference>
<evidence type="ECO:0000256" key="1">
    <source>
        <dbReference type="ARBA" id="ARBA00012513"/>
    </source>
</evidence>
<name>A0AAV5U893_9BILA</name>
<dbReference type="AlphaFoldDB" id="A0AAV5U893"/>
<dbReference type="PANTHER" id="PTHR47634">
    <property type="entry name" value="PROTEIN KINASE DOMAIN-CONTAINING PROTEIN-RELATED"/>
    <property type="match status" value="1"/>
</dbReference>
<keyword evidence="4 9" id="KW-0547">Nucleotide-binding</keyword>
<dbReference type="InterPro" id="IPR051334">
    <property type="entry name" value="SRPK"/>
</dbReference>
<dbReference type="Gene3D" id="3.30.200.20">
    <property type="entry name" value="Phosphorylase Kinase, domain 1"/>
    <property type="match status" value="1"/>
</dbReference>
<dbReference type="GO" id="GO:0004674">
    <property type="term" value="F:protein serine/threonine kinase activity"/>
    <property type="evidence" value="ECO:0007669"/>
    <property type="project" value="UniProtKB-KW"/>
</dbReference>
<dbReference type="GO" id="GO:0005737">
    <property type="term" value="C:cytoplasm"/>
    <property type="evidence" value="ECO:0007669"/>
    <property type="project" value="TreeGrafter"/>
</dbReference>
<dbReference type="SMART" id="SM00220">
    <property type="entry name" value="S_TKc"/>
    <property type="match status" value="1"/>
</dbReference>
<dbReference type="SUPFAM" id="SSF56112">
    <property type="entry name" value="Protein kinase-like (PK-like)"/>
    <property type="match status" value="1"/>
</dbReference>
<feature type="compositionally biased region" description="Acidic residues" evidence="10">
    <location>
        <begin position="189"/>
        <end position="234"/>
    </location>
</feature>
<evidence type="ECO:0000256" key="3">
    <source>
        <dbReference type="ARBA" id="ARBA00022679"/>
    </source>
</evidence>
<dbReference type="PROSITE" id="PS50011">
    <property type="entry name" value="PROTEIN_KINASE_DOM"/>
    <property type="match status" value="1"/>
</dbReference>
<evidence type="ECO:0000256" key="9">
    <source>
        <dbReference type="PROSITE-ProRule" id="PRU10141"/>
    </source>
</evidence>
<keyword evidence="6 9" id="KW-0067">ATP-binding</keyword>
<dbReference type="PROSITE" id="PS00107">
    <property type="entry name" value="PROTEIN_KINASE_ATP"/>
    <property type="match status" value="1"/>
</dbReference>
<keyword evidence="2" id="KW-0723">Serine/threonine-protein kinase</keyword>
<dbReference type="GO" id="GO:0000245">
    <property type="term" value="P:spliceosomal complex assembly"/>
    <property type="evidence" value="ECO:0007669"/>
    <property type="project" value="TreeGrafter"/>
</dbReference>